<dbReference type="SUPFAM" id="SSF56219">
    <property type="entry name" value="DNase I-like"/>
    <property type="match status" value="1"/>
</dbReference>
<accession>A0AAN7LFD3</accession>
<dbReference type="GO" id="GO:0034485">
    <property type="term" value="F:phosphatidylinositol-3,4,5-trisphosphate 5-phosphatase activity"/>
    <property type="evidence" value="ECO:0007669"/>
    <property type="project" value="TreeGrafter"/>
</dbReference>
<dbReference type="AlphaFoldDB" id="A0AAN7LFD3"/>
<dbReference type="PANTHER" id="PTHR45666:SF20">
    <property type="entry name" value="TYPE I INOSITOL POLYPHOSPHATE 5-PHOSPHATASE 10"/>
    <property type="match status" value="1"/>
</dbReference>
<evidence type="ECO:0000313" key="2">
    <source>
        <dbReference type="EMBL" id="KAK4783564.1"/>
    </source>
</evidence>
<dbReference type="InterPro" id="IPR036691">
    <property type="entry name" value="Endo/exonu/phosph_ase_sf"/>
</dbReference>
<comment type="caution">
    <text evidence="2">The sequence shown here is derived from an EMBL/GenBank/DDBJ whole genome shotgun (WGS) entry which is preliminary data.</text>
</comment>
<evidence type="ECO:0000313" key="3">
    <source>
        <dbReference type="Proteomes" id="UP001346149"/>
    </source>
</evidence>
<dbReference type="Gene3D" id="3.60.10.10">
    <property type="entry name" value="Endonuclease/exonuclease/phosphatase"/>
    <property type="match status" value="2"/>
</dbReference>
<sequence>MEPTGLDQSMQTFRVFVATWNVGGKSPNKGLNLDAFLRVHDPADMHVLGFQEIVPLNAGNVLVIEDNEPAAKWLSLIDQSINRPANVSYRGWRPTTAVSGSLFFPKPSLKRISKIFGVKNRRRLKFCNFPMDLERKNIKEVCFRFQPSNLSEYDISSDDEEDEEPNVLELSEISTSLGVNNQRKYSLVASKQMVGIFVCIWMRKELIQHVGHLRISCIS</sequence>
<proteinExistence type="predicted"/>
<dbReference type="EMBL" id="JAXQNO010000015">
    <property type="protein sequence ID" value="KAK4783564.1"/>
    <property type="molecule type" value="Genomic_DNA"/>
</dbReference>
<dbReference type="GO" id="GO:0046856">
    <property type="term" value="P:phosphatidylinositol dephosphorylation"/>
    <property type="evidence" value="ECO:0007669"/>
    <property type="project" value="TreeGrafter"/>
</dbReference>
<evidence type="ECO:0000256" key="1">
    <source>
        <dbReference type="ARBA" id="ARBA00022801"/>
    </source>
</evidence>
<name>A0AAN7LFD3_TRANT</name>
<dbReference type="InterPro" id="IPR045849">
    <property type="entry name" value="IP5P_plant"/>
</dbReference>
<dbReference type="GO" id="GO:0004445">
    <property type="term" value="F:inositol-polyphosphate 5-phosphatase activity"/>
    <property type="evidence" value="ECO:0007669"/>
    <property type="project" value="InterPro"/>
</dbReference>
<dbReference type="PANTHER" id="PTHR45666">
    <property type="entry name" value="TYPE IV INOSITOL POLYPHOSPHATE 5-PHOSPHATASE 9"/>
    <property type="match status" value="1"/>
</dbReference>
<organism evidence="2 3">
    <name type="scientific">Trapa natans</name>
    <name type="common">Water chestnut</name>
    <dbReference type="NCBI Taxonomy" id="22666"/>
    <lineage>
        <taxon>Eukaryota</taxon>
        <taxon>Viridiplantae</taxon>
        <taxon>Streptophyta</taxon>
        <taxon>Embryophyta</taxon>
        <taxon>Tracheophyta</taxon>
        <taxon>Spermatophyta</taxon>
        <taxon>Magnoliopsida</taxon>
        <taxon>eudicotyledons</taxon>
        <taxon>Gunneridae</taxon>
        <taxon>Pentapetalae</taxon>
        <taxon>rosids</taxon>
        <taxon>malvids</taxon>
        <taxon>Myrtales</taxon>
        <taxon>Lythraceae</taxon>
        <taxon>Trapa</taxon>
    </lineage>
</organism>
<protein>
    <submittedName>
        <fullName evidence="2">Uncharacterized protein</fullName>
    </submittedName>
</protein>
<gene>
    <name evidence="2" type="ORF">SAY86_007938</name>
</gene>
<reference evidence="2 3" key="1">
    <citation type="journal article" date="2023" name="Hortic Res">
        <title>Pangenome of water caltrop reveals structural variations and asymmetric subgenome divergence after allopolyploidization.</title>
        <authorList>
            <person name="Zhang X."/>
            <person name="Chen Y."/>
            <person name="Wang L."/>
            <person name="Yuan Y."/>
            <person name="Fang M."/>
            <person name="Shi L."/>
            <person name="Lu R."/>
            <person name="Comes H.P."/>
            <person name="Ma Y."/>
            <person name="Chen Y."/>
            <person name="Huang G."/>
            <person name="Zhou Y."/>
            <person name="Zheng Z."/>
            <person name="Qiu Y."/>
        </authorList>
    </citation>
    <scope>NUCLEOTIDE SEQUENCE [LARGE SCALE GENOMIC DNA]</scope>
    <source>
        <strain evidence="2">F231</strain>
    </source>
</reference>
<dbReference type="Proteomes" id="UP001346149">
    <property type="component" value="Unassembled WGS sequence"/>
</dbReference>
<keyword evidence="3" id="KW-1185">Reference proteome</keyword>
<dbReference type="GO" id="GO:0004439">
    <property type="term" value="F:phosphatidylinositol-4,5-bisphosphate 5-phosphatase activity"/>
    <property type="evidence" value="ECO:0007669"/>
    <property type="project" value="TreeGrafter"/>
</dbReference>
<keyword evidence="1" id="KW-0378">Hydrolase</keyword>